<name>A0A4Q9MS07_9APHY</name>
<gene>
    <name evidence="1" type="ORF">BD311DRAFT_757502</name>
</gene>
<proteinExistence type="predicted"/>
<dbReference type="EMBL" id="ML143417">
    <property type="protein sequence ID" value="TBU28946.1"/>
    <property type="molecule type" value="Genomic_DNA"/>
</dbReference>
<sequence length="54" mass="5879">MRTCSVLWWTRLAPTASAYGIPESVSAAILIAAWLAFAGTRGYEPTALYMRTKG</sequence>
<accession>A0A4Q9MS07</accession>
<reference evidence="1" key="1">
    <citation type="submission" date="2019-01" db="EMBL/GenBank/DDBJ databases">
        <title>Draft genome sequences of three monokaryotic isolates of the white-rot basidiomycete fungus Dichomitus squalens.</title>
        <authorList>
            <consortium name="DOE Joint Genome Institute"/>
            <person name="Lopez S.C."/>
            <person name="Andreopoulos B."/>
            <person name="Pangilinan J."/>
            <person name="Lipzen A."/>
            <person name="Riley R."/>
            <person name="Ahrendt S."/>
            <person name="Ng V."/>
            <person name="Barry K."/>
            <person name="Daum C."/>
            <person name="Grigoriev I.V."/>
            <person name="Hilden K.S."/>
            <person name="Makela M.R."/>
            <person name="de Vries R.P."/>
        </authorList>
    </citation>
    <scope>NUCLEOTIDE SEQUENCE [LARGE SCALE GENOMIC DNA]</scope>
    <source>
        <strain evidence="1">OM18370.1</strain>
    </source>
</reference>
<organism evidence="1">
    <name type="scientific">Dichomitus squalens</name>
    <dbReference type="NCBI Taxonomy" id="114155"/>
    <lineage>
        <taxon>Eukaryota</taxon>
        <taxon>Fungi</taxon>
        <taxon>Dikarya</taxon>
        <taxon>Basidiomycota</taxon>
        <taxon>Agaricomycotina</taxon>
        <taxon>Agaricomycetes</taxon>
        <taxon>Polyporales</taxon>
        <taxon>Polyporaceae</taxon>
        <taxon>Dichomitus</taxon>
    </lineage>
</organism>
<evidence type="ECO:0000313" key="1">
    <source>
        <dbReference type="EMBL" id="TBU28946.1"/>
    </source>
</evidence>
<dbReference type="Proteomes" id="UP000292957">
    <property type="component" value="Unassembled WGS sequence"/>
</dbReference>
<protein>
    <submittedName>
        <fullName evidence="1">Uncharacterized protein</fullName>
    </submittedName>
</protein>
<dbReference type="AlphaFoldDB" id="A0A4Q9MS07"/>